<feature type="domain" description="G-protein coupled receptors family 1 profile" evidence="6">
    <location>
        <begin position="42"/>
        <end position="227"/>
    </location>
</feature>
<evidence type="ECO:0000256" key="3">
    <source>
        <dbReference type="ARBA" id="ARBA00022989"/>
    </source>
</evidence>
<reference evidence="8" key="1">
    <citation type="submission" date="2022-11" db="UniProtKB">
        <authorList>
            <consortium name="WormBaseParasite"/>
        </authorList>
    </citation>
    <scope>IDENTIFICATION</scope>
</reference>
<dbReference type="InterPro" id="IPR019424">
    <property type="entry name" value="7TM_GPCR_Srsx"/>
</dbReference>
<protein>
    <submittedName>
        <fullName evidence="8">G-protein coupled receptors family 1 profile domain-containing protein</fullName>
    </submittedName>
</protein>
<dbReference type="PANTHER" id="PTHR23360:SF26">
    <property type="entry name" value="G-PROTEIN COUPLED RECEPTORS FAMILY 1 PROFILE DOMAIN-CONTAINING PROTEIN"/>
    <property type="match status" value="1"/>
</dbReference>
<comment type="subcellular location">
    <subcellularLocation>
        <location evidence="1">Membrane</location>
    </subcellularLocation>
</comment>
<evidence type="ECO:0000313" key="7">
    <source>
        <dbReference type="Proteomes" id="UP000887566"/>
    </source>
</evidence>
<dbReference type="WBParaSite" id="PSAMB.scaffold4898size13210.g25468.t1">
    <property type="protein sequence ID" value="PSAMB.scaffold4898size13210.g25468.t1"/>
    <property type="gene ID" value="PSAMB.scaffold4898size13210.g25468"/>
</dbReference>
<evidence type="ECO:0000256" key="1">
    <source>
        <dbReference type="ARBA" id="ARBA00004370"/>
    </source>
</evidence>
<dbReference type="GO" id="GO:0016020">
    <property type="term" value="C:membrane"/>
    <property type="evidence" value="ECO:0007669"/>
    <property type="project" value="UniProtKB-SubCell"/>
</dbReference>
<dbReference type="CDD" id="cd00637">
    <property type="entry name" value="7tm_classA_rhodopsin-like"/>
    <property type="match status" value="1"/>
</dbReference>
<sequence length="227" mass="25467">MANQYRNRSDGLVEQINSQDTIDSLTRSFIIYGVEGLVMTLTNSLIVCAILRFKSLREQKEFIIVGGLAFADGLNGLGFLIASVGRLTLILRGDAFVLKSRWQCAISPWSIVVTFSNSLAGIALVVLSIDRLLAVSIPFRYFKFTNRYALCIVGAAFAYVVPPVCVSYYLSHQYQQPEFPAYCLSPMGMHPAYYSYFVLFHLVTSFVSVILYIPVLITLRRVSEIIF</sequence>
<keyword evidence="2 5" id="KW-0812">Transmembrane</keyword>
<accession>A0A914WQK3</accession>
<dbReference type="InterPro" id="IPR017452">
    <property type="entry name" value="GPCR_Rhodpsn_7TM"/>
</dbReference>
<dbReference type="Proteomes" id="UP000887566">
    <property type="component" value="Unplaced"/>
</dbReference>
<proteinExistence type="predicted"/>
<evidence type="ECO:0000256" key="2">
    <source>
        <dbReference type="ARBA" id="ARBA00022692"/>
    </source>
</evidence>
<evidence type="ECO:0000313" key="8">
    <source>
        <dbReference type="WBParaSite" id="PSAMB.scaffold4898size13210.g25468.t1"/>
    </source>
</evidence>
<keyword evidence="3 5" id="KW-1133">Transmembrane helix</keyword>
<keyword evidence="7" id="KW-1185">Reference proteome</keyword>
<keyword evidence="4 5" id="KW-0472">Membrane</keyword>
<dbReference type="Gene3D" id="1.20.1070.10">
    <property type="entry name" value="Rhodopsin 7-helix transmembrane proteins"/>
    <property type="match status" value="1"/>
</dbReference>
<organism evidence="7 8">
    <name type="scientific">Plectus sambesii</name>
    <dbReference type="NCBI Taxonomy" id="2011161"/>
    <lineage>
        <taxon>Eukaryota</taxon>
        <taxon>Metazoa</taxon>
        <taxon>Ecdysozoa</taxon>
        <taxon>Nematoda</taxon>
        <taxon>Chromadorea</taxon>
        <taxon>Plectida</taxon>
        <taxon>Plectina</taxon>
        <taxon>Plectoidea</taxon>
        <taxon>Plectidae</taxon>
        <taxon>Plectus</taxon>
    </lineage>
</organism>
<dbReference type="InterPro" id="IPR047130">
    <property type="entry name" value="7TM_GPCR_Srsx_nematod"/>
</dbReference>
<name>A0A914WQK3_9BILA</name>
<dbReference type="Pfam" id="PF10320">
    <property type="entry name" value="7TM_GPCR_Srsx"/>
    <property type="match status" value="1"/>
</dbReference>
<evidence type="ECO:0000256" key="4">
    <source>
        <dbReference type="ARBA" id="ARBA00023136"/>
    </source>
</evidence>
<feature type="transmembrane region" description="Helical" evidence="5">
    <location>
        <begin position="148"/>
        <end position="170"/>
    </location>
</feature>
<dbReference type="PANTHER" id="PTHR23360">
    <property type="entry name" value="G-PROTEIN COUPLED RECEPTORS FAMILY 1 PROFILE DOMAIN-CONTAINING PROTEIN-RELATED"/>
    <property type="match status" value="1"/>
</dbReference>
<evidence type="ECO:0000259" key="6">
    <source>
        <dbReference type="PROSITE" id="PS50262"/>
    </source>
</evidence>
<feature type="transmembrane region" description="Helical" evidence="5">
    <location>
        <begin position="194"/>
        <end position="219"/>
    </location>
</feature>
<dbReference type="AlphaFoldDB" id="A0A914WQK3"/>
<dbReference type="SUPFAM" id="SSF81321">
    <property type="entry name" value="Family A G protein-coupled receptor-like"/>
    <property type="match status" value="1"/>
</dbReference>
<feature type="transmembrane region" description="Helical" evidence="5">
    <location>
        <begin position="63"/>
        <end position="85"/>
    </location>
</feature>
<evidence type="ECO:0000256" key="5">
    <source>
        <dbReference type="SAM" id="Phobius"/>
    </source>
</evidence>
<feature type="transmembrane region" description="Helical" evidence="5">
    <location>
        <begin position="105"/>
        <end position="127"/>
    </location>
</feature>
<dbReference type="PROSITE" id="PS50262">
    <property type="entry name" value="G_PROTEIN_RECEP_F1_2"/>
    <property type="match status" value="1"/>
</dbReference>
<feature type="transmembrane region" description="Helical" evidence="5">
    <location>
        <begin position="29"/>
        <end position="51"/>
    </location>
</feature>